<protein>
    <submittedName>
        <fullName evidence="1">Uncharacterized protein</fullName>
    </submittedName>
</protein>
<dbReference type="Proteomes" id="UP000646478">
    <property type="component" value="Unassembled WGS sequence"/>
</dbReference>
<comment type="caution">
    <text evidence="1">The sequence shown here is derived from an EMBL/GenBank/DDBJ whole genome shotgun (WGS) entry which is preliminary data.</text>
</comment>
<proteinExistence type="predicted"/>
<keyword evidence="2" id="KW-1185">Reference proteome</keyword>
<dbReference type="EMBL" id="BMHH01000006">
    <property type="protein sequence ID" value="GGA91138.1"/>
    <property type="molecule type" value="Genomic_DNA"/>
</dbReference>
<name>A0A916SAW5_9HYPH</name>
<evidence type="ECO:0000313" key="2">
    <source>
        <dbReference type="Proteomes" id="UP000646478"/>
    </source>
</evidence>
<reference evidence="1" key="2">
    <citation type="submission" date="2020-09" db="EMBL/GenBank/DDBJ databases">
        <authorList>
            <person name="Sun Q."/>
            <person name="Zhou Y."/>
        </authorList>
    </citation>
    <scope>NUCLEOTIDE SEQUENCE</scope>
    <source>
        <strain evidence="1">CGMCC 1.15082</strain>
    </source>
</reference>
<organism evidence="1 2">
    <name type="scientific">Brucella endophytica</name>
    <dbReference type="NCBI Taxonomy" id="1963359"/>
    <lineage>
        <taxon>Bacteria</taxon>
        <taxon>Pseudomonadati</taxon>
        <taxon>Pseudomonadota</taxon>
        <taxon>Alphaproteobacteria</taxon>
        <taxon>Hyphomicrobiales</taxon>
        <taxon>Brucellaceae</taxon>
        <taxon>Brucella/Ochrobactrum group</taxon>
        <taxon>Brucella</taxon>
    </lineage>
</organism>
<evidence type="ECO:0000313" key="1">
    <source>
        <dbReference type="EMBL" id="GGA91138.1"/>
    </source>
</evidence>
<gene>
    <name evidence="1" type="ORF">GCM10011491_18930</name>
</gene>
<accession>A0A916SAW5</accession>
<reference evidence="1" key="1">
    <citation type="journal article" date="2014" name="Int. J. Syst. Evol. Microbiol.">
        <title>Complete genome sequence of Corynebacterium casei LMG S-19264T (=DSM 44701T), isolated from a smear-ripened cheese.</title>
        <authorList>
            <consortium name="US DOE Joint Genome Institute (JGI-PGF)"/>
            <person name="Walter F."/>
            <person name="Albersmeier A."/>
            <person name="Kalinowski J."/>
            <person name="Ruckert C."/>
        </authorList>
    </citation>
    <scope>NUCLEOTIDE SEQUENCE</scope>
    <source>
        <strain evidence="1">CGMCC 1.15082</strain>
    </source>
</reference>
<dbReference type="AlphaFoldDB" id="A0A916SAW5"/>
<sequence length="85" mass="9362">MGIKGRAADQPLVEFEAQAKILIERGNDLADFGHRFRADPVAGEEEEFSGCHDATPSLEMMACVLDKRRGHFNYGAGEGIRGIRE</sequence>